<evidence type="ECO:0000259" key="1">
    <source>
        <dbReference type="Pfam" id="PF02384"/>
    </source>
</evidence>
<evidence type="ECO:0000313" key="2">
    <source>
        <dbReference type="EMBL" id="AHE39289.1"/>
    </source>
</evidence>
<dbReference type="AlphaFoldDB" id="V9Z5L6"/>
<reference evidence="2" key="1">
    <citation type="submission" date="2013-09" db="EMBL/GenBank/DDBJ databases">
        <title>Complete nucleotide sequence of Streptomyces linear plasmid pFRL4.</title>
        <authorList>
            <person name="Chen Z."/>
            <person name="Fang P."/>
            <person name="Qin Z."/>
        </authorList>
    </citation>
    <scope>NUCLEOTIDE SEQUENCE</scope>
    <source>
        <plasmid evidence="2">pFRL4</plasmid>
    </source>
</reference>
<feature type="domain" description="DNA methylase adenine-specific" evidence="1">
    <location>
        <begin position="191"/>
        <end position="297"/>
    </location>
</feature>
<accession>V9Z5L6</accession>
<keyword evidence="2" id="KW-0614">Plasmid</keyword>
<dbReference type="Gene3D" id="3.40.50.150">
    <property type="entry name" value="Vaccinia Virus protein VP39"/>
    <property type="match status" value="1"/>
</dbReference>
<dbReference type="EMBL" id="KF602049">
    <property type="protein sequence ID" value="AHE39289.1"/>
    <property type="molecule type" value="Genomic_DNA"/>
</dbReference>
<dbReference type="InterPro" id="IPR029063">
    <property type="entry name" value="SAM-dependent_MTases_sf"/>
</dbReference>
<sequence>MPAADSTAALVTEAVDQVLTHRARNCTDPSCARHAGTTDCPPITVSRSAGSVLGEAVAEAWHAAGGSRLDIPAGVVAALALWPQKSPGAAAADTIAAYIAAQPPRVLVRGLADSANYYYALRPDLWATARPLFDWTREDLHDTHLAGVRAVALAALRHGVLRHTGDTDPAERSRIDLMSWVITALRHHYSRRSLGEYHTPPDISDLIAAMLADEGGTGKRPHHRGEWALEPAAGTGGLFRSAAQDLRRDGEDPAERGWVMLELDPLAAAGAAVNTLVWELGPRAVVGCGDVLAQPDLAEETLARQRDMARHRDDVMKLIGFAIATRTTEQLLDALTASR</sequence>
<dbReference type="InterPro" id="IPR003356">
    <property type="entry name" value="DNA_methylase_A-5"/>
</dbReference>
<dbReference type="GO" id="GO:0003677">
    <property type="term" value="F:DNA binding"/>
    <property type="evidence" value="ECO:0007669"/>
    <property type="project" value="InterPro"/>
</dbReference>
<protein>
    <recommendedName>
        <fullName evidence="1">DNA methylase adenine-specific domain-containing protein</fullName>
    </recommendedName>
</protein>
<dbReference type="PRINTS" id="PR00507">
    <property type="entry name" value="N12N6MTFRASE"/>
</dbReference>
<geneLocation type="plasmid" evidence="2">
    <name>pFRL4</name>
</geneLocation>
<dbReference type="Pfam" id="PF02384">
    <property type="entry name" value="N6_Mtase"/>
    <property type="match status" value="1"/>
</dbReference>
<name>V9Z5L6_9ACTN</name>
<dbReference type="SUPFAM" id="SSF53335">
    <property type="entry name" value="S-adenosyl-L-methionine-dependent methyltransferases"/>
    <property type="match status" value="1"/>
</dbReference>
<dbReference type="GO" id="GO:0008170">
    <property type="term" value="F:N-methyltransferase activity"/>
    <property type="evidence" value="ECO:0007669"/>
    <property type="project" value="InterPro"/>
</dbReference>
<organism evidence="2">
    <name type="scientific">Streptomyces sp. F2</name>
    <dbReference type="NCBI Taxonomy" id="317660"/>
    <lineage>
        <taxon>Bacteria</taxon>
        <taxon>Bacillati</taxon>
        <taxon>Actinomycetota</taxon>
        <taxon>Actinomycetes</taxon>
        <taxon>Kitasatosporales</taxon>
        <taxon>Streptomycetaceae</taxon>
        <taxon>Streptomyces</taxon>
    </lineage>
</organism>
<proteinExistence type="predicted"/>
<gene>
    <name evidence="2" type="ORF">pFRL4_56</name>
</gene>
<dbReference type="RefSeq" id="WP_024126669.1">
    <property type="nucleotide sequence ID" value="NC_023284.1"/>
</dbReference>